<dbReference type="EMBL" id="JAOPJF010000024">
    <property type="protein sequence ID" value="KAK1145383.1"/>
    <property type="molecule type" value="Genomic_DNA"/>
</dbReference>
<proteinExistence type="predicted"/>
<comment type="caution">
    <text evidence="1">The sequence shown here is derived from an EMBL/GenBank/DDBJ whole genome shotgun (WGS) entry which is preliminary data.</text>
</comment>
<sequence length="137" mass="15723">MLPRLLRSQSSLRAASSFVQKPVSALPRFQYRSFHRVPKLTHDEHFKANGISEFMSPEAVDFAWTQYQSLLVDKLNLLTQDTPDADAKPGELLVKYSRRPEMASVFNYASMAHNNHFFFNCLVSTKQTEKPARSEKT</sequence>
<dbReference type="Proteomes" id="UP001177260">
    <property type="component" value="Unassembled WGS sequence"/>
</dbReference>
<keyword evidence="2" id="KW-1185">Reference proteome</keyword>
<gene>
    <name evidence="1" type="ORF">N8T08_004258</name>
</gene>
<organism evidence="1 2">
    <name type="scientific">Aspergillus melleus</name>
    <dbReference type="NCBI Taxonomy" id="138277"/>
    <lineage>
        <taxon>Eukaryota</taxon>
        <taxon>Fungi</taxon>
        <taxon>Dikarya</taxon>
        <taxon>Ascomycota</taxon>
        <taxon>Pezizomycotina</taxon>
        <taxon>Eurotiomycetes</taxon>
        <taxon>Eurotiomycetidae</taxon>
        <taxon>Eurotiales</taxon>
        <taxon>Aspergillaceae</taxon>
        <taxon>Aspergillus</taxon>
        <taxon>Aspergillus subgen. Circumdati</taxon>
    </lineage>
</organism>
<evidence type="ECO:0000313" key="1">
    <source>
        <dbReference type="EMBL" id="KAK1145383.1"/>
    </source>
</evidence>
<reference evidence="1 2" key="1">
    <citation type="journal article" date="2023" name="ACS Omega">
        <title>Identification of the Neoaspergillic Acid Biosynthesis Gene Cluster by Establishing an In Vitro CRISPR-Ribonucleoprotein Genetic System in Aspergillus melleus.</title>
        <authorList>
            <person name="Yuan B."/>
            <person name="Grau M.F."/>
            <person name="Murata R.M."/>
            <person name="Torok T."/>
            <person name="Venkateswaran K."/>
            <person name="Stajich J.E."/>
            <person name="Wang C.C.C."/>
        </authorList>
    </citation>
    <scope>NUCLEOTIDE SEQUENCE [LARGE SCALE GENOMIC DNA]</scope>
    <source>
        <strain evidence="1 2">IMV 1140</strain>
    </source>
</reference>
<protein>
    <submittedName>
        <fullName evidence="1">Uncharacterized protein</fullName>
    </submittedName>
</protein>
<accession>A0ACC3B501</accession>
<name>A0ACC3B501_9EURO</name>
<evidence type="ECO:0000313" key="2">
    <source>
        <dbReference type="Proteomes" id="UP001177260"/>
    </source>
</evidence>